<dbReference type="GO" id="GO:0005385">
    <property type="term" value="F:zinc ion transmembrane transporter activity"/>
    <property type="evidence" value="ECO:0007669"/>
    <property type="project" value="TreeGrafter"/>
</dbReference>
<feature type="transmembrane region" description="Helical" evidence="6">
    <location>
        <begin position="187"/>
        <end position="209"/>
    </location>
</feature>
<dbReference type="PANTHER" id="PTHR11040:SF44">
    <property type="entry name" value="PROTEIN ZNTC-RELATED"/>
    <property type="match status" value="1"/>
</dbReference>
<dbReference type="InterPro" id="IPR003689">
    <property type="entry name" value="ZIP"/>
</dbReference>
<evidence type="ECO:0000313" key="8">
    <source>
        <dbReference type="Proteomes" id="UP000703661"/>
    </source>
</evidence>
<feature type="transmembrane region" description="Helical" evidence="6">
    <location>
        <begin position="155"/>
        <end position="175"/>
    </location>
</feature>
<organism evidence="7 8">
    <name type="scientific">Entomortierella chlamydospora</name>
    <dbReference type="NCBI Taxonomy" id="101097"/>
    <lineage>
        <taxon>Eukaryota</taxon>
        <taxon>Fungi</taxon>
        <taxon>Fungi incertae sedis</taxon>
        <taxon>Mucoromycota</taxon>
        <taxon>Mortierellomycotina</taxon>
        <taxon>Mortierellomycetes</taxon>
        <taxon>Mortierellales</taxon>
        <taxon>Mortierellaceae</taxon>
        <taxon>Entomortierella</taxon>
    </lineage>
</organism>
<evidence type="ECO:0000256" key="1">
    <source>
        <dbReference type="ARBA" id="ARBA00004141"/>
    </source>
</evidence>
<proteinExistence type="predicted"/>
<keyword evidence="8" id="KW-1185">Reference proteome</keyword>
<gene>
    <name evidence="7" type="primary">ZRT1_1</name>
    <name evidence="7" type="ORF">BGZ80_001740</name>
</gene>
<evidence type="ECO:0000256" key="6">
    <source>
        <dbReference type="SAM" id="Phobius"/>
    </source>
</evidence>
<feature type="region of interest" description="Disordered" evidence="5">
    <location>
        <begin position="84"/>
        <end position="104"/>
    </location>
</feature>
<dbReference type="Proteomes" id="UP000703661">
    <property type="component" value="Unassembled WGS sequence"/>
</dbReference>
<dbReference type="PANTHER" id="PTHR11040">
    <property type="entry name" value="ZINC/IRON TRANSPORTER"/>
    <property type="match status" value="1"/>
</dbReference>
<protein>
    <submittedName>
        <fullName evidence="7">High-affinity Zn(2+) transporter zrt1</fullName>
    </submittedName>
</protein>
<feature type="transmembrane region" description="Helical" evidence="6">
    <location>
        <begin position="130"/>
        <end position="149"/>
    </location>
</feature>
<evidence type="ECO:0000256" key="4">
    <source>
        <dbReference type="ARBA" id="ARBA00023136"/>
    </source>
</evidence>
<keyword evidence="3 6" id="KW-1133">Transmembrane helix</keyword>
<reference evidence="7" key="1">
    <citation type="journal article" date="2020" name="Fungal Divers.">
        <title>Resolving the Mortierellaceae phylogeny through synthesis of multi-gene phylogenetics and phylogenomics.</title>
        <authorList>
            <person name="Vandepol N."/>
            <person name="Liber J."/>
            <person name="Desiro A."/>
            <person name="Na H."/>
            <person name="Kennedy M."/>
            <person name="Barry K."/>
            <person name="Grigoriev I.V."/>
            <person name="Miller A.N."/>
            <person name="O'Donnell K."/>
            <person name="Stajich J.E."/>
            <person name="Bonito G."/>
        </authorList>
    </citation>
    <scope>NUCLEOTIDE SEQUENCE</scope>
    <source>
        <strain evidence="7">NRRL 2769</strain>
    </source>
</reference>
<accession>A0A9P6T3C5</accession>
<comment type="subcellular location">
    <subcellularLocation>
        <location evidence="1">Membrane</location>
        <topology evidence="1">Multi-pass membrane protein</topology>
    </subcellularLocation>
</comment>
<name>A0A9P6T3C5_9FUNG</name>
<sequence length="233" mass="25055">MHPCLFKAWTDDYPSYAPLIMMVSGLSMLVIEFMASTLVLNVDAQRKAAAAAAAVGSASPMEAHDHENHAVWGSTNEKFTNATHSVHVKSSPPSPTTDSRALSRDDDCNHAHCPTLLQCSPGVSTKVSTYMLEFGIALRSVFIGIAVGVLAGHEFLAMTIAICLHQFLEGIALGFRIADLTFSKRWVPFLLVLAFALVTPLGVAIGMGIQSGYKSSNVENFIVITASCCLRRL</sequence>
<keyword evidence="4 6" id="KW-0472">Membrane</keyword>
<evidence type="ECO:0000256" key="3">
    <source>
        <dbReference type="ARBA" id="ARBA00022989"/>
    </source>
</evidence>
<dbReference type="GO" id="GO:0005886">
    <property type="term" value="C:plasma membrane"/>
    <property type="evidence" value="ECO:0007669"/>
    <property type="project" value="TreeGrafter"/>
</dbReference>
<evidence type="ECO:0000256" key="5">
    <source>
        <dbReference type="SAM" id="MobiDB-lite"/>
    </source>
</evidence>
<feature type="transmembrane region" description="Helical" evidence="6">
    <location>
        <begin position="16"/>
        <end position="40"/>
    </location>
</feature>
<evidence type="ECO:0000313" key="7">
    <source>
        <dbReference type="EMBL" id="KAG0021781.1"/>
    </source>
</evidence>
<dbReference type="Pfam" id="PF02535">
    <property type="entry name" value="Zip"/>
    <property type="match status" value="1"/>
</dbReference>
<dbReference type="EMBL" id="JAAAID010000140">
    <property type="protein sequence ID" value="KAG0021781.1"/>
    <property type="molecule type" value="Genomic_DNA"/>
</dbReference>
<dbReference type="AlphaFoldDB" id="A0A9P6T3C5"/>
<keyword evidence="2 6" id="KW-0812">Transmembrane</keyword>
<comment type="caution">
    <text evidence="7">The sequence shown here is derived from an EMBL/GenBank/DDBJ whole genome shotgun (WGS) entry which is preliminary data.</text>
</comment>
<evidence type="ECO:0000256" key="2">
    <source>
        <dbReference type="ARBA" id="ARBA00022692"/>
    </source>
</evidence>